<accession>A0A383C6C3</accession>
<evidence type="ECO:0000256" key="1">
    <source>
        <dbReference type="ARBA" id="ARBA00006484"/>
    </source>
</evidence>
<dbReference type="PANTHER" id="PTHR43618:SF4">
    <property type="entry name" value="SHORT CHAIN DEHYDROGENASE_REDUCTASE FAMILY (AFU_ORTHOLOGUE AFUA_7G04540)"/>
    <property type="match status" value="1"/>
</dbReference>
<dbReference type="PANTHER" id="PTHR43618">
    <property type="entry name" value="7-ALPHA-HYDROXYSTEROID DEHYDROGENASE"/>
    <property type="match status" value="1"/>
</dbReference>
<protein>
    <recommendedName>
        <fullName evidence="5">Ketoreductase (KR) domain-containing protein</fullName>
    </recommendedName>
</protein>
<sequence>MSSFDFTEKTVIVSGGGTGIGFEIAKSFVLCGAKVTIAGRRKDVLEEALLQIKKEIPRSENRILSSSCDMSNEKSVSSLFKTVQSVFQGIDILINNCGTWS</sequence>
<dbReference type="AlphaFoldDB" id="A0A383C6C3"/>
<dbReference type="PRINTS" id="PR00081">
    <property type="entry name" value="GDHRDH"/>
</dbReference>
<comment type="similarity">
    <text evidence="1">Belongs to the short-chain dehydrogenases/reductases (SDR) family.</text>
</comment>
<dbReference type="GO" id="GO:0016491">
    <property type="term" value="F:oxidoreductase activity"/>
    <property type="evidence" value="ECO:0007669"/>
    <property type="project" value="UniProtKB-KW"/>
</dbReference>
<dbReference type="Gene3D" id="3.40.50.720">
    <property type="entry name" value="NAD(P)-binding Rossmann-like Domain"/>
    <property type="match status" value="1"/>
</dbReference>
<dbReference type="Pfam" id="PF00106">
    <property type="entry name" value="adh_short"/>
    <property type="match status" value="1"/>
</dbReference>
<dbReference type="InterPro" id="IPR036291">
    <property type="entry name" value="NAD(P)-bd_dom_sf"/>
</dbReference>
<gene>
    <name evidence="4" type="ORF">METZ01_LOCUS480626</name>
</gene>
<reference evidence="4" key="1">
    <citation type="submission" date="2018-05" db="EMBL/GenBank/DDBJ databases">
        <authorList>
            <person name="Lanie J.A."/>
            <person name="Ng W.-L."/>
            <person name="Kazmierczak K.M."/>
            <person name="Andrzejewski T.M."/>
            <person name="Davidsen T.M."/>
            <person name="Wayne K.J."/>
            <person name="Tettelin H."/>
            <person name="Glass J.I."/>
            <person name="Rusch D."/>
            <person name="Podicherti R."/>
            <person name="Tsui H.-C.T."/>
            <person name="Winkler M.E."/>
        </authorList>
    </citation>
    <scope>NUCLEOTIDE SEQUENCE</scope>
</reference>
<keyword evidence="3" id="KW-0560">Oxidoreductase</keyword>
<organism evidence="4">
    <name type="scientific">marine metagenome</name>
    <dbReference type="NCBI Taxonomy" id="408172"/>
    <lineage>
        <taxon>unclassified sequences</taxon>
        <taxon>metagenomes</taxon>
        <taxon>ecological metagenomes</taxon>
    </lineage>
</organism>
<keyword evidence="2" id="KW-0521">NADP</keyword>
<dbReference type="SUPFAM" id="SSF51735">
    <property type="entry name" value="NAD(P)-binding Rossmann-fold domains"/>
    <property type="match status" value="1"/>
</dbReference>
<dbReference type="InterPro" id="IPR052178">
    <property type="entry name" value="Sec_Metab_Biosynth_SDR"/>
</dbReference>
<evidence type="ECO:0000256" key="2">
    <source>
        <dbReference type="ARBA" id="ARBA00022857"/>
    </source>
</evidence>
<proteinExistence type="inferred from homology"/>
<feature type="non-terminal residue" evidence="4">
    <location>
        <position position="101"/>
    </location>
</feature>
<dbReference type="InterPro" id="IPR002347">
    <property type="entry name" value="SDR_fam"/>
</dbReference>
<dbReference type="EMBL" id="UINC01206238">
    <property type="protein sequence ID" value="SVE27772.1"/>
    <property type="molecule type" value="Genomic_DNA"/>
</dbReference>
<name>A0A383C6C3_9ZZZZ</name>
<evidence type="ECO:0000256" key="3">
    <source>
        <dbReference type="ARBA" id="ARBA00023002"/>
    </source>
</evidence>
<evidence type="ECO:0008006" key="5">
    <source>
        <dbReference type="Google" id="ProtNLM"/>
    </source>
</evidence>
<evidence type="ECO:0000313" key="4">
    <source>
        <dbReference type="EMBL" id="SVE27772.1"/>
    </source>
</evidence>